<feature type="region of interest" description="Disordered" evidence="1">
    <location>
        <begin position="365"/>
        <end position="385"/>
    </location>
</feature>
<feature type="domain" description="Rad60/SUMO-like" evidence="2">
    <location>
        <begin position="490"/>
        <end position="544"/>
    </location>
</feature>
<sequence length="646" mass="71001">MAQGSEVAARMVSDFEMRHAANGLRMPPEEAMLVQLLPQGWTGRALGPEKAGHFWRHCYWLRGSAPWRKLVAAWAKEHRLHEGSLCLARDSGDLLPLDQSPAQSALGPLGTPARIRISLTTGATAEEERAWTAAGQEHDQLDQLASAVPDGLQHVRVTAWRNDSDSVSSSLVFCVSPNAALRGLMVDWCSRQGIDLADVCFRMESQRELAPLDTLCGLLGATLPQEDVIDIRADPKSTTQPVQPDALKLPDMQIPAKEVKEVKVGPREVAPKPSVPRVQVRVAAQNILSERLKSEAGLSFWTKLYAPLSKVIAAWCKHHGLAADTVVIFCKGKAVDGSDTPATHGWAAGAEVTLEAFHISDPLAQTRASESASTGQEQPDQDRPGRVLCKVYDNEECLEFWMRPSTAFHRMMTAWRQHRQRKPQHLRFELTNKDAQGLRAGDIASDETPASRGWSPGLVLMVHVHSEAPLADPNGSVPVRVEADSPNGVNEVKFDMRLSAPLGKMMKAWCSHHGLALDQAKFLFKGKELTAEDTLMSLGCTSGEITFRAEPQKPKSEGPEGPSKPELRQDESDQRKASVKVEAEGTDGLTELRFNMRMSTPLMKMMQAWCEHNQIPVDEADFLLGAVLLKPEDDGTTVQTVQYIAF</sequence>
<comment type="caution">
    <text evidence="3">The sequence shown here is derived from an EMBL/GenBank/DDBJ whole genome shotgun (WGS) entry which is preliminary data.</text>
</comment>
<feature type="compositionally biased region" description="Basic and acidic residues" evidence="1">
    <location>
        <begin position="550"/>
        <end position="582"/>
    </location>
</feature>
<dbReference type="Proteomes" id="UP000604046">
    <property type="component" value="Unassembled WGS sequence"/>
</dbReference>
<reference evidence="3" key="1">
    <citation type="submission" date="2021-02" db="EMBL/GenBank/DDBJ databases">
        <authorList>
            <person name="Dougan E. K."/>
            <person name="Rhodes N."/>
            <person name="Thang M."/>
            <person name="Chan C."/>
        </authorList>
    </citation>
    <scope>NUCLEOTIDE SEQUENCE</scope>
</reference>
<gene>
    <name evidence="3" type="ORF">SNAT2548_LOCUS32689</name>
</gene>
<protein>
    <recommendedName>
        <fullName evidence="2">Rad60/SUMO-like domain-containing protein</fullName>
    </recommendedName>
</protein>
<dbReference type="Gene3D" id="3.10.20.90">
    <property type="entry name" value="Phosphatidylinositol 3-kinase Catalytic Subunit, Chain A, domain 1"/>
    <property type="match status" value="3"/>
</dbReference>
<dbReference type="InterPro" id="IPR029071">
    <property type="entry name" value="Ubiquitin-like_domsf"/>
</dbReference>
<feature type="compositionally biased region" description="Polar residues" evidence="1">
    <location>
        <begin position="366"/>
        <end position="378"/>
    </location>
</feature>
<evidence type="ECO:0000256" key="1">
    <source>
        <dbReference type="SAM" id="MobiDB-lite"/>
    </source>
</evidence>
<dbReference type="AlphaFoldDB" id="A0A812UEX1"/>
<dbReference type="InterPro" id="IPR022617">
    <property type="entry name" value="Rad60/SUMO-like_dom"/>
</dbReference>
<feature type="region of interest" description="Disordered" evidence="1">
    <location>
        <begin position="546"/>
        <end position="582"/>
    </location>
</feature>
<dbReference type="PANTHER" id="PTHR10562">
    <property type="entry name" value="SMALL UBIQUITIN-RELATED MODIFIER"/>
    <property type="match status" value="1"/>
</dbReference>
<name>A0A812UEX1_9DINO</name>
<evidence type="ECO:0000313" key="4">
    <source>
        <dbReference type="Proteomes" id="UP000604046"/>
    </source>
</evidence>
<accession>A0A812UEX1</accession>
<organism evidence="3 4">
    <name type="scientific">Symbiodinium natans</name>
    <dbReference type="NCBI Taxonomy" id="878477"/>
    <lineage>
        <taxon>Eukaryota</taxon>
        <taxon>Sar</taxon>
        <taxon>Alveolata</taxon>
        <taxon>Dinophyceae</taxon>
        <taxon>Suessiales</taxon>
        <taxon>Symbiodiniaceae</taxon>
        <taxon>Symbiodinium</taxon>
    </lineage>
</organism>
<dbReference type="SUPFAM" id="SSF54236">
    <property type="entry name" value="Ubiquitin-like"/>
    <property type="match status" value="2"/>
</dbReference>
<proteinExistence type="predicted"/>
<dbReference type="OrthoDB" id="441538at2759"/>
<dbReference type="EMBL" id="CAJNDS010002723">
    <property type="protein sequence ID" value="CAE7573408.1"/>
    <property type="molecule type" value="Genomic_DNA"/>
</dbReference>
<dbReference type="Pfam" id="PF11976">
    <property type="entry name" value="Rad60-SLD"/>
    <property type="match status" value="1"/>
</dbReference>
<evidence type="ECO:0000259" key="2">
    <source>
        <dbReference type="Pfam" id="PF11976"/>
    </source>
</evidence>
<evidence type="ECO:0000313" key="3">
    <source>
        <dbReference type="EMBL" id="CAE7573408.1"/>
    </source>
</evidence>
<keyword evidence="4" id="KW-1185">Reference proteome</keyword>
<dbReference type="CDD" id="cd01763">
    <property type="entry name" value="Ubl_SUMO_like"/>
    <property type="match status" value="4"/>
</dbReference>